<evidence type="ECO:0000256" key="12">
    <source>
        <dbReference type="ARBA" id="ARBA00039754"/>
    </source>
</evidence>
<dbReference type="GO" id="GO:0008360">
    <property type="term" value="P:regulation of cell shape"/>
    <property type="evidence" value="ECO:0007669"/>
    <property type="project" value="UniProtKB-KW"/>
</dbReference>
<comment type="catalytic activity">
    <reaction evidence="15">
        <text>phosphoenolpyruvate + UDP-N-acetyl-alpha-D-glucosamine = UDP-N-acetyl-3-O-(1-carboxyvinyl)-alpha-D-glucosamine + phosphate</text>
        <dbReference type="Rhea" id="RHEA:18681"/>
        <dbReference type="ChEBI" id="CHEBI:43474"/>
        <dbReference type="ChEBI" id="CHEBI:57705"/>
        <dbReference type="ChEBI" id="CHEBI:58702"/>
        <dbReference type="ChEBI" id="CHEBI:68483"/>
        <dbReference type="EC" id="2.5.1.7"/>
    </reaction>
</comment>
<dbReference type="EMBL" id="UINC01179924">
    <property type="protein sequence ID" value="SVD88851.1"/>
    <property type="molecule type" value="Genomic_DNA"/>
</dbReference>
<feature type="non-terminal residue" evidence="17">
    <location>
        <position position="204"/>
    </location>
</feature>
<evidence type="ECO:0000313" key="17">
    <source>
        <dbReference type="EMBL" id="SVD88851.1"/>
    </source>
</evidence>
<evidence type="ECO:0000256" key="1">
    <source>
        <dbReference type="ARBA" id="ARBA00004496"/>
    </source>
</evidence>
<comment type="pathway">
    <text evidence="2">Cell wall biogenesis; peptidoglycan biosynthesis.</text>
</comment>
<dbReference type="InterPro" id="IPR013792">
    <property type="entry name" value="RNA3'P_cycl/enolpyr_Trfase_a/b"/>
</dbReference>
<evidence type="ECO:0000256" key="2">
    <source>
        <dbReference type="ARBA" id="ARBA00004752"/>
    </source>
</evidence>
<evidence type="ECO:0000256" key="11">
    <source>
        <dbReference type="ARBA" id="ARBA00039108"/>
    </source>
</evidence>
<evidence type="ECO:0000256" key="9">
    <source>
        <dbReference type="ARBA" id="ARBA00023316"/>
    </source>
</evidence>
<protein>
    <recommendedName>
        <fullName evidence="12">UDP-N-acetylglucosamine 1-carboxyvinyltransferase</fullName>
        <ecNumber evidence="11">2.5.1.7</ecNumber>
    </recommendedName>
    <alternativeName>
        <fullName evidence="13">Enoylpyruvate transferase</fullName>
    </alternativeName>
    <alternativeName>
        <fullName evidence="14">UDP-N-acetylglucosamine enolpyruvyl transferase</fullName>
    </alternativeName>
</protein>
<evidence type="ECO:0000256" key="13">
    <source>
        <dbReference type="ARBA" id="ARBA00042443"/>
    </source>
</evidence>
<evidence type="ECO:0000256" key="3">
    <source>
        <dbReference type="ARBA" id="ARBA00022490"/>
    </source>
</evidence>
<keyword evidence="4" id="KW-0132">Cell division</keyword>
<sequence length="204" mass="22435">MDKFVIKGPCKVKGQVNISGSKNASLPILAATLLFEKTVEIKNLPRVRDIDTMLDLIQSLGFLVKRNYKNNSVKITRLKKINTLTSYSRVKTMRAGILLLGPLISKFKKAVCSLPGGCLIGPVRPINLHLQALSKLGMKYNIKKGYIHANAKKNLTGATIKFPRISVGATENTIIAACFAKGKTVLKNCAIEPEIKDLTNFLRK</sequence>
<dbReference type="PANTHER" id="PTHR43783:SF1">
    <property type="entry name" value="UDP-N-ACETYLGLUCOSAMINE 1-CARBOXYVINYLTRANSFERASE"/>
    <property type="match status" value="1"/>
</dbReference>
<keyword evidence="3" id="KW-0963">Cytoplasm</keyword>
<comment type="similarity">
    <text evidence="10">Belongs to the EPSP synthase family. MurA subfamily.</text>
</comment>
<dbReference type="GO" id="GO:0005737">
    <property type="term" value="C:cytoplasm"/>
    <property type="evidence" value="ECO:0007669"/>
    <property type="project" value="UniProtKB-SubCell"/>
</dbReference>
<evidence type="ECO:0000256" key="8">
    <source>
        <dbReference type="ARBA" id="ARBA00023306"/>
    </source>
</evidence>
<keyword evidence="5" id="KW-0808">Transferase</keyword>
<gene>
    <name evidence="17" type="ORF">METZ01_LOCUS441705</name>
</gene>
<dbReference type="PANTHER" id="PTHR43783">
    <property type="entry name" value="UDP-N-ACETYLGLUCOSAMINE 1-CARBOXYVINYLTRANSFERASE"/>
    <property type="match status" value="1"/>
</dbReference>
<feature type="domain" description="Enolpyruvate transferase" evidence="16">
    <location>
        <begin position="7"/>
        <end position="204"/>
    </location>
</feature>
<dbReference type="Pfam" id="PF00275">
    <property type="entry name" value="EPSP_synthase"/>
    <property type="match status" value="1"/>
</dbReference>
<keyword evidence="8" id="KW-0131">Cell cycle</keyword>
<dbReference type="Gene3D" id="3.65.10.10">
    <property type="entry name" value="Enolpyruvate transferase domain"/>
    <property type="match status" value="2"/>
</dbReference>
<keyword evidence="6" id="KW-0133">Cell shape</keyword>
<evidence type="ECO:0000256" key="15">
    <source>
        <dbReference type="ARBA" id="ARBA00047527"/>
    </source>
</evidence>
<evidence type="ECO:0000256" key="5">
    <source>
        <dbReference type="ARBA" id="ARBA00022679"/>
    </source>
</evidence>
<dbReference type="GO" id="GO:0009252">
    <property type="term" value="P:peptidoglycan biosynthetic process"/>
    <property type="evidence" value="ECO:0007669"/>
    <property type="project" value="UniProtKB-KW"/>
</dbReference>
<dbReference type="InterPro" id="IPR001986">
    <property type="entry name" value="Enolpyruvate_Tfrase_dom"/>
</dbReference>
<evidence type="ECO:0000256" key="14">
    <source>
        <dbReference type="ARBA" id="ARBA00042842"/>
    </source>
</evidence>
<dbReference type="InterPro" id="IPR036968">
    <property type="entry name" value="Enolpyruvate_Tfrase_sf"/>
</dbReference>
<reference evidence="17" key="1">
    <citation type="submission" date="2018-05" db="EMBL/GenBank/DDBJ databases">
        <authorList>
            <person name="Lanie J.A."/>
            <person name="Ng W.-L."/>
            <person name="Kazmierczak K.M."/>
            <person name="Andrzejewski T.M."/>
            <person name="Davidsen T.M."/>
            <person name="Wayne K.J."/>
            <person name="Tettelin H."/>
            <person name="Glass J.I."/>
            <person name="Rusch D."/>
            <person name="Podicherti R."/>
            <person name="Tsui H.-C.T."/>
            <person name="Winkler M.E."/>
        </authorList>
    </citation>
    <scope>NUCLEOTIDE SEQUENCE</scope>
</reference>
<dbReference type="InterPro" id="IPR050068">
    <property type="entry name" value="MurA_subfamily"/>
</dbReference>
<evidence type="ECO:0000256" key="4">
    <source>
        <dbReference type="ARBA" id="ARBA00022618"/>
    </source>
</evidence>
<dbReference type="EC" id="2.5.1.7" evidence="11"/>
<keyword evidence="7" id="KW-0573">Peptidoglycan synthesis</keyword>
<dbReference type="AlphaFoldDB" id="A0A382Z099"/>
<dbReference type="GO" id="GO:0008760">
    <property type="term" value="F:UDP-N-acetylglucosamine 1-carboxyvinyltransferase activity"/>
    <property type="evidence" value="ECO:0007669"/>
    <property type="project" value="UniProtKB-EC"/>
</dbReference>
<evidence type="ECO:0000256" key="7">
    <source>
        <dbReference type="ARBA" id="ARBA00022984"/>
    </source>
</evidence>
<comment type="subcellular location">
    <subcellularLocation>
        <location evidence="1">Cytoplasm</location>
    </subcellularLocation>
</comment>
<dbReference type="SUPFAM" id="SSF55205">
    <property type="entry name" value="EPT/RTPC-like"/>
    <property type="match status" value="1"/>
</dbReference>
<name>A0A382Z099_9ZZZZ</name>
<proteinExistence type="inferred from homology"/>
<keyword evidence="9" id="KW-0961">Cell wall biogenesis/degradation</keyword>
<dbReference type="GO" id="GO:0051301">
    <property type="term" value="P:cell division"/>
    <property type="evidence" value="ECO:0007669"/>
    <property type="project" value="UniProtKB-KW"/>
</dbReference>
<evidence type="ECO:0000256" key="6">
    <source>
        <dbReference type="ARBA" id="ARBA00022960"/>
    </source>
</evidence>
<evidence type="ECO:0000256" key="10">
    <source>
        <dbReference type="ARBA" id="ARBA00038367"/>
    </source>
</evidence>
<evidence type="ECO:0000259" key="16">
    <source>
        <dbReference type="Pfam" id="PF00275"/>
    </source>
</evidence>
<organism evidence="17">
    <name type="scientific">marine metagenome</name>
    <dbReference type="NCBI Taxonomy" id="408172"/>
    <lineage>
        <taxon>unclassified sequences</taxon>
        <taxon>metagenomes</taxon>
        <taxon>ecological metagenomes</taxon>
    </lineage>
</organism>
<accession>A0A382Z099</accession>
<dbReference type="GO" id="GO:0071555">
    <property type="term" value="P:cell wall organization"/>
    <property type="evidence" value="ECO:0007669"/>
    <property type="project" value="UniProtKB-KW"/>
</dbReference>